<sequence>MRTRNGRQRQGHSLRDDLDQSIVLGFKMISDLSSGMDYLSTQGITLPRGPENFDVFLDVNDRFLVSINPPTGANAAHQEQDDAGSVWTLFNGLCQKVLRWANRVLYDEDIERTPAVFDSSLSPAILQPSPVAPRDQAIPSNHVEAPSVPPRREFVWRTMDVPQSLVTIATRLARDLDLRRVSINRLARSDGGSIHRCPGYVREEVTLATRTADSAVVSHDAPTVQEVCYVCHEVVNSGEVFGCICSQKEPGLRPTVKCRSCKTWSHMDCGPISNERICAICSESSGLPRGHPLKTISLMVLSSPSRT</sequence>
<protein>
    <submittedName>
        <fullName evidence="1">Uncharacterized protein</fullName>
    </submittedName>
</protein>
<dbReference type="EMBL" id="JARKIF010000027">
    <property type="protein sequence ID" value="KAJ7613959.1"/>
    <property type="molecule type" value="Genomic_DNA"/>
</dbReference>
<dbReference type="Proteomes" id="UP001221142">
    <property type="component" value="Unassembled WGS sequence"/>
</dbReference>
<dbReference type="Gene3D" id="3.30.40.10">
    <property type="entry name" value="Zinc/RING finger domain, C3HC4 (zinc finger)"/>
    <property type="match status" value="1"/>
</dbReference>
<dbReference type="InterPro" id="IPR013083">
    <property type="entry name" value="Znf_RING/FYVE/PHD"/>
</dbReference>
<dbReference type="AlphaFoldDB" id="A0AAD7B8E2"/>
<comment type="caution">
    <text evidence="1">The sequence shown here is derived from an EMBL/GenBank/DDBJ whole genome shotgun (WGS) entry which is preliminary data.</text>
</comment>
<name>A0AAD7B8E2_9AGAR</name>
<evidence type="ECO:0000313" key="2">
    <source>
        <dbReference type="Proteomes" id="UP001221142"/>
    </source>
</evidence>
<keyword evidence="2" id="KW-1185">Reference proteome</keyword>
<proteinExistence type="predicted"/>
<evidence type="ECO:0000313" key="1">
    <source>
        <dbReference type="EMBL" id="KAJ7613959.1"/>
    </source>
</evidence>
<organism evidence="1 2">
    <name type="scientific">Roridomyces roridus</name>
    <dbReference type="NCBI Taxonomy" id="1738132"/>
    <lineage>
        <taxon>Eukaryota</taxon>
        <taxon>Fungi</taxon>
        <taxon>Dikarya</taxon>
        <taxon>Basidiomycota</taxon>
        <taxon>Agaricomycotina</taxon>
        <taxon>Agaricomycetes</taxon>
        <taxon>Agaricomycetidae</taxon>
        <taxon>Agaricales</taxon>
        <taxon>Marasmiineae</taxon>
        <taxon>Mycenaceae</taxon>
        <taxon>Roridomyces</taxon>
    </lineage>
</organism>
<gene>
    <name evidence="1" type="ORF">FB45DRAFT_259848</name>
</gene>
<reference evidence="1" key="1">
    <citation type="submission" date="2023-03" db="EMBL/GenBank/DDBJ databases">
        <title>Massive genome expansion in bonnet fungi (Mycena s.s.) driven by repeated elements and novel gene families across ecological guilds.</title>
        <authorList>
            <consortium name="Lawrence Berkeley National Laboratory"/>
            <person name="Harder C.B."/>
            <person name="Miyauchi S."/>
            <person name="Viragh M."/>
            <person name="Kuo A."/>
            <person name="Thoen E."/>
            <person name="Andreopoulos B."/>
            <person name="Lu D."/>
            <person name="Skrede I."/>
            <person name="Drula E."/>
            <person name="Henrissat B."/>
            <person name="Morin E."/>
            <person name="Kohler A."/>
            <person name="Barry K."/>
            <person name="LaButti K."/>
            <person name="Morin E."/>
            <person name="Salamov A."/>
            <person name="Lipzen A."/>
            <person name="Mereny Z."/>
            <person name="Hegedus B."/>
            <person name="Baldrian P."/>
            <person name="Stursova M."/>
            <person name="Weitz H."/>
            <person name="Taylor A."/>
            <person name="Grigoriev I.V."/>
            <person name="Nagy L.G."/>
            <person name="Martin F."/>
            <person name="Kauserud H."/>
        </authorList>
    </citation>
    <scope>NUCLEOTIDE SEQUENCE</scope>
    <source>
        <strain evidence="1">9284</strain>
    </source>
</reference>
<accession>A0AAD7B8E2</accession>